<feature type="region of interest" description="Disordered" evidence="5">
    <location>
        <begin position="1"/>
        <end position="52"/>
    </location>
</feature>
<keyword evidence="3 4" id="KW-0539">Nucleus</keyword>
<protein>
    <recommendedName>
        <fullName evidence="4">DNA-directed RNA polymerase III subunit</fullName>
    </recommendedName>
</protein>
<evidence type="ECO:0000256" key="5">
    <source>
        <dbReference type="SAM" id="MobiDB-lite"/>
    </source>
</evidence>
<dbReference type="Proteomes" id="UP000799536">
    <property type="component" value="Unassembled WGS sequence"/>
</dbReference>
<reference evidence="6" key="1">
    <citation type="journal article" date="2020" name="Stud. Mycol.">
        <title>101 Dothideomycetes genomes: a test case for predicting lifestyles and emergence of pathogens.</title>
        <authorList>
            <person name="Haridas S."/>
            <person name="Albert R."/>
            <person name="Binder M."/>
            <person name="Bloem J."/>
            <person name="Labutti K."/>
            <person name="Salamov A."/>
            <person name="Andreopoulos B."/>
            <person name="Baker S."/>
            <person name="Barry K."/>
            <person name="Bills G."/>
            <person name="Bluhm B."/>
            <person name="Cannon C."/>
            <person name="Castanera R."/>
            <person name="Culley D."/>
            <person name="Daum C."/>
            <person name="Ezra D."/>
            <person name="Gonzalez J."/>
            <person name="Henrissat B."/>
            <person name="Kuo A."/>
            <person name="Liang C."/>
            <person name="Lipzen A."/>
            <person name="Lutzoni F."/>
            <person name="Magnuson J."/>
            <person name="Mondo S."/>
            <person name="Nolan M."/>
            <person name="Ohm R."/>
            <person name="Pangilinan J."/>
            <person name="Park H.-J."/>
            <person name="Ramirez L."/>
            <person name="Alfaro M."/>
            <person name="Sun H."/>
            <person name="Tritt A."/>
            <person name="Yoshinaga Y."/>
            <person name="Zwiers L.-H."/>
            <person name="Turgeon B."/>
            <person name="Goodwin S."/>
            <person name="Spatafora J."/>
            <person name="Crous P."/>
            <person name="Grigoriev I."/>
        </authorList>
    </citation>
    <scope>NUCLEOTIDE SEQUENCE</scope>
    <source>
        <strain evidence="6">ATCC 74209</strain>
    </source>
</reference>
<feature type="compositionally biased region" description="Acidic residues" evidence="5">
    <location>
        <begin position="218"/>
        <end position="227"/>
    </location>
</feature>
<feature type="compositionally biased region" description="Low complexity" evidence="5">
    <location>
        <begin position="1"/>
        <end position="17"/>
    </location>
</feature>
<dbReference type="PIRSF" id="PIRSF000777">
    <property type="entry name" value="RNA_polIII_C31"/>
    <property type="match status" value="1"/>
</dbReference>
<dbReference type="OrthoDB" id="5377312at2759"/>
<evidence type="ECO:0000256" key="1">
    <source>
        <dbReference type="ARBA" id="ARBA00004123"/>
    </source>
</evidence>
<dbReference type="GO" id="GO:0005666">
    <property type="term" value="C:RNA polymerase III complex"/>
    <property type="evidence" value="ECO:0007669"/>
    <property type="project" value="UniProtKB-UniRule"/>
</dbReference>
<feature type="compositionally biased region" description="Pro residues" evidence="5">
    <location>
        <begin position="36"/>
        <end position="45"/>
    </location>
</feature>
<name>A0A9P4MMF1_9PLEO</name>
<dbReference type="Pfam" id="PF11705">
    <property type="entry name" value="RNA_pol_3_Rpc31"/>
    <property type="match status" value="1"/>
</dbReference>
<feature type="region of interest" description="Disordered" evidence="5">
    <location>
        <begin position="134"/>
        <end position="253"/>
    </location>
</feature>
<sequence>MRQSTSNTSTSSLTRSLSVHDDLSHLDYELKHSQKVPPPQAPPPNQYEKDCAQRYTALRDRIHEGPLYTVLGDGVKAGVKRRASESPPPSQGALVDPFTVTETYSAKYLKKGKAMPKLDARPYVPSLFPEELRSLIDPEHNSDGKPDGTHPVKRRRLFELSKSSMMTKLQRIEAEEVERKEGNEDEEEADEEEEDDGFEKEGEKDNPDDDRLSVMSSDSEEEDDDYNAEQYFDNGEDDDFGGDDGGHEDNYYE</sequence>
<proteinExistence type="inferred from homology"/>
<comment type="caution">
    <text evidence="6">The sequence shown here is derived from an EMBL/GenBank/DDBJ whole genome shotgun (WGS) entry which is preliminary data.</text>
</comment>
<evidence type="ECO:0000313" key="6">
    <source>
        <dbReference type="EMBL" id="KAF2198234.1"/>
    </source>
</evidence>
<comment type="function">
    <text evidence="4">DNA-dependent RNA polymerase catalyzes the transcription of DNA into RNA using the four ribonucleoside triphosphates as substrates. Specific peripheric component of RNA polymerase III which synthesizes small RNAs, such as 5S rRNA and tRNAs.</text>
</comment>
<feature type="compositionally biased region" description="Basic and acidic residues" evidence="5">
    <location>
        <begin position="244"/>
        <end position="253"/>
    </location>
</feature>
<feature type="compositionally biased region" description="Basic and acidic residues" evidence="5">
    <location>
        <begin position="18"/>
        <end position="32"/>
    </location>
</feature>
<organism evidence="6 7">
    <name type="scientific">Delitschia confertaspora ATCC 74209</name>
    <dbReference type="NCBI Taxonomy" id="1513339"/>
    <lineage>
        <taxon>Eukaryota</taxon>
        <taxon>Fungi</taxon>
        <taxon>Dikarya</taxon>
        <taxon>Ascomycota</taxon>
        <taxon>Pezizomycotina</taxon>
        <taxon>Dothideomycetes</taxon>
        <taxon>Pleosporomycetidae</taxon>
        <taxon>Pleosporales</taxon>
        <taxon>Delitschiaceae</taxon>
        <taxon>Delitschia</taxon>
    </lineage>
</organism>
<evidence type="ECO:0000313" key="7">
    <source>
        <dbReference type="Proteomes" id="UP000799536"/>
    </source>
</evidence>
<evidence type="ECO:0000256" key="2">
    <source>
        <dbReference type="ARBA" id="ARBA00008352"/>
    </source>
</evidence>
<dbReference type="EMBL" id="ML994160">
    <property type="protein sequence ID" value="KAF2198234.1"/>
    <property type="molecule type" value="Genomic_DNA"/>
</dbReference>
<evidence type="ECO:0000256" key="3">
    <source>
        <dbReference type="ARBA" id="ARBA00023242"/>
    </source>
</evidence>
<dbReference type="AlphaFoldDB" id="A0A9P4MMF1"/>
<comment type="subunit">
    <text evidence="4">Component of the RNA polymerase III (Pol III) complex.</text>
</comment>
<gene>
    <name evidence="6" type="ORF">GQ43DRAFT_443538</name>
</gene>
<feature type="compositionally biased region" description="Basic and acidic residues" evidence="5">
    <location>
        <begin position="199"/>
        <end position="212"/>
    </location>
</feature>
<comment type="subcellular location">
    <subcellularLocation>
        <location evidence="1 4">Nucleus</location>
    </subcellularLocation>
</comment>
<accession>A0A9P4MMF1</accession>
<dbReference type="InterPro" id="IPR024661">
    <property type="entry name" value="RNA_pol_III_Rpc31"/>
</dbReference>
<feature type="compositionally biased region" description="Basic and acidic residues" evidence="5">
    <location>
        <begin position="170"/>
        <end position="182"/>
    </location>
</feature>
<feature type="compositionally biased region" description="Acidic residues" evidence="5">
    <location>
        <begin position="183"/>
        <end position="198"/>
    </location>
</feature>
<feature type="compositionally biased region" description="Basic and acidic residues" evidence="5">
    <location>
        <begin position="134"/>
        <end position="150"/>
    </location>
</feature>
<keyword evidence="7" id="KW-1185">Reference proteome</keyword>
<comment type="similarity">
    <text evidence="2 4">Belongs to the eukaryotic RPC7 RNA polymerase subunit family.</text>
</comment>
<dbReference type="GO" id="GO:0006383">
    <property type="term" value="P:transcription by RNA polymerase III"/>
    <property type="evidence" value="ECO:0007669"/>
    <property type="project" value="UniProtKB-UniRule"/>
</dbReference>
<evidence type="ECO:0000256" key="4">
    <source>
        <dbReference type="PIRNR" id="PIRNR000777"/>
    </source>
</evidence>